<sequence>MSEKGTNTQDPCPCGSGLTYPACCGPFIAGTELPQTAQQLMRSRYTAYTRGDAAYLSATWHPTTRRQDLGADPRVRWLGLKIIATEAGGADDHRGLVEFVARYKIGGRAHRLHERSRFKRFQGRWFYVDAELTADP</sequence>
<dbReference type="InterPro" id="IPR032710">
    <property type="entry name" value="NTF2-like_dom_sf"/>
</dbReference>
<dbReference type="AlphaFoldDB" id="A0A2K8U731"/>
<name>A0A2K8U731_9GAMM</name>
<dbReference type="Pfam" id="PF02810">
    <property type="entry name" value="SEC-C"/>
    <property type="match status" value="1"/>
</dbReference>
<proteinExistence type="inferred from homology"/>
<evidence type="ECO:0000256" key="2">
    <source>
        <dbReference type="HAMAP-Rule" id="MF_00612"/>
    </source>
</evidence>
<dbReference type="RefSeq" id="WP_100919160.1">
    <property type="nucleotide sequence ID" value="NZ_CP020370.1"/>
</dbReference>
<dbReference type="InterPro" id="IPR004027">
    <property type="entry name" value="SEC_C_motif"/>
</dbReference>
<dbReference type="PANTHER" id="PTHR33747">
    <property type="entry name" value="UPF0225 PROTEIN SCO1677"/>
    <property type="match status" value="1"/>
</dbReference>
<dbReference type="Pfam" id="PF17775">
    <property type="entry name" value="YchJ_M-like"/>
    <property type="match status" value="1"/>
</dbReference>
<dbReference type="Proteomes" id="UP000232638">
    <property type="component" value="Chromosome"/>
</dbReference>
<organism evidence="4 5">
    <name type="scientific">Candidatus Thiodictyon syntrophicum</name>
    <dbReference type="NCBI Taxonomy" id="1166950"/>
    <lineage>
        <taxon>Bacteria</taxon>
        <taxon>Pseudomonadati</taxon>
        <taxon>Pseudomonadota</taxon>
        <taxon>Gammaproteobacteria</taxon>
        <taxon>Chromatiales</taxon>
        <taxon>Chromatiaceae</taxon>
        <taxon>Thiodictyon</taxon>
    </lineage>
</organism>
<dbReference type="InterPro" id="IPR048469">
    <property type="entry name" value="YchJ-like_M"/>
</dbReference>
<evidence type="ECO:0000259" key="3">
    <source>
        <dbReference type="Pfam" id="PF17775"/>
    </source>
</evidence>
<protein>
    <recommendedName>
        <fullName evidence="2">UPF0225 protein THSYN_10760</fullName>
    </recommendedName>
</protein>
<feature type="domain" description="YchJ-like middle NTF2-like" evidence="3">
    <location>
        <begin position="36"/>
        <end position="130"/>
    </location>
</feature>
<dbReference type="EMBL" id="CP020370">
    <property type="protein sequence ID" value="AUB81386.1"/>
    <property type="molecule type" value="Genomic_DNA"/>
</dbReference>
<evidence type="ECO:0000313" key="5">
    <source>
        <dbReference type="Proteomes" id="UP000232638"/>
    </source>
</evidence>
<comment type="similarity">
    <text evidence="1 2">Belongs to the UPF0225 family.</text>
</comment>
<keyword evidence="5" id="KW-1185">Reference proteome</keyword>
<reference evidence="4 5" key="1">
    <citation type="submission" date="2017-03" db="EMBL/GenBank/DDBJ databases">
        <title>Complete genome sequence of Candidatus 'Thiodictyon syntrophicum' sp. nov. strain Cad16T, a photolithoautotroph purple sulfur bacterium isolated from an alpine meromictic lake.</title>
        <authorList>
            <person name="Luedin S.M."/>
            <person name="Pothier J.F."/>
            <person name="Danza F."/>
            <person name="Storelli N."/>
            <person name="Wittwer M."/>
            <person name="Tonolla M."/>
        </authorList>
    </citation>
    <scope>NUCLEOTIDE SEQUENCE [LARGE SCALE GENOMIC DNA]</scope>
    <source>
        <strain evidence="4 5">Cad16T</strain>
    </source>
</reference>
<gene>
    <name evidence="4" type="ORF">THSYN_10760</name>
</gene>
<accession>A0A2K8U731</accession>
<dbReference type="Gene3D" id="3.10.450.50">
    <property type="match status" value="1"/>
</dbReference>
<dbReference type="SUPFAM" id="SSF54427">
    <property type="entry name" value="NTF2-like"/>
    <property type="match status" value="1"/>
</dbReference>
<dbReference type="HAMAP" id="MF_00612">
    <property type="entry name" value="UPF0225"/>
    <property type="match status" value="1"/>
</dbReference>
<evidence type="ECO:0000313" key="4">
    <source>
        <dbReference type="EMBL" id="AUB81386.1"/>
    </source>
</evidence>
<dbReference type="SUPFAM" id="SSF103642">
    <property type="entry name" value="Sec-C motif"/>
    <property type="match status" value="1"/>
</dbReference>
<dbReference type="PANTHER" id="PTHR33747:SF1">
    <property type="entry name" value="ADENYLATE CYCLASE-ASSOCIATED CAP C-TERMINAL DOMAIN-CONTAINING PROTEIN"/>
    <property type="match status" value="1"/>
</dbReference>
<dbReference type="KEGG" id="tsy:THSYN_10760"/>
<dbReference type="InterPro" id="IPR023006">
    <property type="entry name" value="YchJ-like"/>
</dbReference>
<evidence type="ECO:0000256" key="1">
    <source>
        <dbReference type="ARBA" id="ARBA00010839"/>
    </source>
</evidence>
<dbReference type="OrthoDB" id="21421at2"/>